<name>A0A2U3KR49_9FIRM</name>
<dbReference type="EMBL" id="OMOF01000179">
    <property type="protein sequence ID" value="SPF42057.1"/>
    <property type="molecule type" value="Genomic_DNA"/>
</dbReference>
<evidence type="ECO:0000313" key="2">
    <source>
        <dbReference type="Proteomes" id="UP000238916"/>
    </source>
</evidence>
<accession>A0A2U3KR49</accession>
<evidence type="ECO:0000313" key="1">
    <source>
        <dbReference type="EMBL" id="SPF42057.1"/>
    </source>
</evidence>
<proteinExistence type="predicted"/>
<organism evidence="1 2">
    <name type="scientific">Candidatus Desulfosporosinus infrequens</name>
    <dbReference type="NCBI Taxonomy" id="2043169"/>
    <lineage>
        <taxon>Bacteria</taxon>
        <taxon>Bacillati</taxon>
        <taxon>Bacillota</taxon>
        <taxon>Clostridia</taxon>
        <taxon>Eubacteriales</taxon>
        <taxon>Desulfitobacteriaceae</taxon>
        <taxon>Desulfosporosinus</taxon>
    </lineage>
</organism>
<reference evidence="2" key="1">
    <citation type="submission" date="2018-02" db="EMBL/GenBank/DDBJ databases">
        <authorList>
            <person name="Hausmann B."/>
        </authorList>
    </citation>
    <scope>NUCLEOTIDE SEQUENCE [LARGE SCALE GENOMIC DNA]</scope>
    <source>
        <strain evidence="2">Peat soil MAG SbF1</strain>
    </source>
</reference>
<sequence length="57" mass="6769">MRIQFWLSSTWVFDAKVLGVLFVLRHMKGVENAKYLGYCFRWRLGGTVSLRSRFLDI</sequence>
<dbReference type="Proteomes" id="UP000238916">
    <property type="component" value="Unassembled WGS sequence"/>
</dbReference>
<dbReference type="AlphaFoldDB" id="A0A2U3KR49"/>
<protein>
    <submittedName>
        <fullName evidence="1">Uncharacterized protein</fullName>
    </submittedName>
</protein>
<gene>
    <name evidence="1" type="ORF">SBF1_260005</name>
</gene>